<evidence type="ECO:0000256" key="1">
    <source>
        <dbReference type="SAM" id="SignalP"/>
    </source>
</evidence>
<keyword evidence="1" id="KW-0732">Signal</keyword>
<evidence type="ECO:0000313" key="2">
    <source>
        <dbReference type="EMBL" id="MFD1186968.1"/>
    </source>
</evidence>
<feature type="signal peptide" evidence="1">
    <location>
        <begin position="1"/>
        <end position="22"/>
    </location>
</feature>
<organism evidence="2 3">
    <name type="scientific">Pontibacter rugosus</name>
    <dbReference type="NCBI Taxonomy" id="1745966"/>
    <lineage>
        <taxon>Bacteria</taxon>
        <taxon>Pseudomonadati</taxon>
        <taxon>Bacteroidota</taxon>
        <taxon>Cytophagia</taxon>
        <taxon>Cytophagales</taxon>
        <taxon>Hymenobacteraceae</taxon>
        <taxon>Pontibacter</taxon>
    </lineage>
</organism>
<gene>
    <name evidence="2" type="ORF">ACFQ2O_12200</name>
</gene>
<name>A0ABW3SQV3_9BACT</name>
<dbReference type="EMBL" id="JBHTLD010000105">
    <property type="protein sequence ID" value="MFD1186968.1"/>
    <property type="molecule type" value="Genomic_DNA"/>
</dbReference>
<evidence type="ECO:0008006" key="4">
    <source>
        <dbReference type="Google" id="ProtNLM"/>
    </source>
</evidence>
<protein>
    <recommendedName>
        <fullName evidence="4">Outer membrane protein beta-barrel domain-containing protein</fullName>
    </recommendedName>
</protein>
<dbReference type="InterPro" id="IPR011250">
    <property type="entry name" value="OMP/PagP_B-barrel"/>
</dbReference>
<evidence type="ECO:0000313" key="3">
    <source>
        <dbReference type="Proteomes" id="UP001597094"/>
    </source>
</evidence>
<dbReference type="Gene3D" id="2.40.160.20">
    <property type="match status" value="1"/>
</dbReference>
<reference evidence="3" key="1">
    <citation type="journal article" date="2019" name="Int. J. Syst. Evol. Microbiol.">
        <title>The Global Catalogue of Microorganisms (GCM) 10K type strain sequencing project: providing services to taxonomists for standard genome sequencing and annotation.</title>
        <authorList>
            <consortium name="The Broad Institute Genomics Platform"/>
            <consortium name="The Broad Institute Genome Sequencing Center for Infectious Disease"/>
            <person name="Wu L."/>
            <person name="Ma J."/>
        </authorList>
    </citation>
    <scope>NUCLEOTIDE SEQUENCE [LARGE SCALE GENOMIC DNA]</scope>
    <source>
        <strain evidence="3">JCM 31319</strain>
    </source>
</reference>
<sequence length="183" mass="20083">MTNKLLLPLLGAMTLFALPVLAQETPASTPQAVAPYKTAIGFRTSFGGSSGTHSDLRLKHFIKPETALELQVGQLSYRDTYQASLHYIWQPQLLSTSRLRPYAGIGIGAVGTTRNRLYEKQDLEMGAVVLGSVGIEYTFRKLPLSVSLDYRHTLLGLSTGTFQYRGYSSMNSVGLGLKYTFGK</sequence>
<proteinExistence type="predicted"/>
<dbReference type="SUPFAM" id="SSF56925">
    <property type="entry name" value="OMPA-like"/>
    <property type="match status" value="1"/>
</dbReference>
<dbReference type="RefSeq" id="WP_377527949.1">
    <property type="nucleotide sequence ID" value="NZ_JBHTLD010000105.1"/>
</dbReference>
<feature type="chain" id="PRO_5046007969" description="Outer membrane protein beta-barrel domain-containing protein" evidence="1">
    <location>
        <begin position="23"/>
        <end position="183"/>
    </location>
</feature>
<comment type="caution">
    <text evidence="2">The sequence shown here is derived from an EMBL/GenBank/DDBJ whole genome shotgun (WGS) entry which is preliminary data.</text>
</comment>
<dbReference type="Proteomes" id="UP001597094">
    <property type="component" value="Unassembled WGS sequence"/>
</dbReference>
<accession>A0ABW3SQV3</accession>
<keyword evidence="3" id="KW-1185">Reference proteome</keyword>